<accession>A0AAV7PWA2</accession>
<sequence>MWEAWVGGLDEDDWRETYLAPRKLAISARLRMVQINYFHMTYLTLRRWRYMKSGTSVKCMRCGQLGAHLLHVAWECPKVRPFREGVGREVSAVLGHLIDLTVKVAILGLVEELAGAQLERSFIGLACRVAKLDIVQQWKSPEMPTATKWRTGMDRCSQIKKTIYEQRLRVLGNIDTALGSACRIKATHSHA</sequence>
<dbReference type="AlphaFoldDB" id="A0AAV7PWA2"/>
<evidence type="ECO:0000313" key="2">
    <source>
        <dbReference type="Proteomes" id="UP001066276"/>
    </source>
</evidence>
<keyword evidence="2" id="KW-1185">Reference proteome</keyword>
<protein>
    <recommendedName>
        <fullName evidence="3">Reverse transcriptase</fullName>
    </recommendedName>
</protein>
<comment type="caution">
    <text evidence="1">The sequence shown here is derived from an EMBL/GenBank/DDBJ whole genome shotgun (WGS) entry which is preliminary data.</text>
</comment>
<evidence type="ECO:0008006" key="3">
    <source>
        <dbReference type="Google" id="ProtNLM"/>
    </source>
</evidence>
<name>A0AAV7PWA2_PLEWA</name>
<reference evidence="1" key="1">
    <citation type="journal article" date="2022" name="bioRxiv">
        <title>Sequencing and chromosome-scale assembly of the giantPleurodeles waltlgenome.</title>
        <authorList>
            <person name="Brown T."/>
            <person name="Elewa A."/>
            <person name="Iarovenko S."/>
            <person name="Subramanian E."/>
            <person name="Araus A.J."/>
            <person name="Petzold A."/>
            <person name="Susuki M."/>
            <person name="Suzuki K.-i.T."/>
            <person name="Hayashi T."/>
            <person name="Toyoda A."/>
            <person name="Oliveira C."/>
            <person name="Osipova E."/>
            <person name="Leigh N.D."/>
            <person name="Simon A."/>
            <person name="Yun M.H."/>
        </authorList>
    </citation>
    <scope>NUCLEOTIDE SEQUENCE</scope>
    <source>
        <strain evidence="1">20211129_DDA</strain>
        <tissue evidence="1">Liver</tissue>
    </source>
</reference>
<gene>
    <name evidence="1" type="ORF">NDU88_009892</name>
</gene>
<evidence type="ECO:0000313" key="1">
    <source>
        <dbReference type="EMBL" id="KAJ1131557.1"/>
    </source>
</evidence>
<proteinExistence type="predicted"/>
<organism evidence="1 2">
    <name type="scientific">Pleurodeles waltl</name>
    <name type="common">Iberian ribbed newt</name>
    <dbReference type="NCBI Taxonomy" id="8319"/>
    <lineage>
        <taxon>Eukaryota</taxon>
        <taxon>Metazoa</taxon>
        <taxon>Chordata</taxon>
        <taxon>Craniata</taxon>
        <taxon>Vertebrata</taxon>
        <taxon>Euteleostomi</taxon>
        <taxon>Amphibia</taxon>
        <taxon>Batrachia</taxon>
        <taxon>Caudata</taxon>
        <taxon>Salamandroidea</taxon>
        <taxon>Salamandridae</taxon>
        <taxon>Pleurodelinae</taxon>
        <taxon>Pleurodeles</taxon>
    </lineage>
</organism>
<dbReference type="Proteomes" id="UP001066276">
    <property type="component" value="Chromosome 7"/>
</dbReference>
<dbReference type="EMBL" id="JANPWB010000011">
    <property type="protein sequence ID" value="KAJ1131557.1"/>
    <property type="molecule type" value="Genomic_DNA"/>
</dbReference>